<accession>A0A7W7WPH6</accession>
<reference evidence="2 3" key="1">
    <citation type="submission" date="2020-08" db="EMBL/GenBank/DDBJ databases">
        <title>Sequencing the genomes of 1000 actinobacteria strains.</title>
        <authorList>
            <person name="Klenk H.-P."/>
        </authorList>
    </citation>
    <scope>NUCLEOTIDE SEQUENCE [LARGE SCALE GENOMIC DNA]</scope>
    <source>
        <strain evidence="2 3">DSM 45886</strain>
    </source>
</reference>
<gene>
    <name evidence="2" type="ORF">FHR38_002673</name>
</gene>
<protein>
    <recommendedName>
        <fullName evidence="4">Phage portal protein, SPP1 Gp6-like</fullName>
    </recommendedName>
</protein>
<evidence type="ECO:0000256" key="1">
    <source>
        <dbReference type="SAM" id="MobiDB-lite"/>
    </source>
</evidence>
<evidence type="ECO:0000313" key="3">
    <source>
        <dbReference type="Proteomes" id="UP000578819"/>
    </source>
</evidence>
<dbReference type="Proteomes" id="UP000578819">
    <property type="component" value="Unassembled WGS sequence"/>
</dbReference>
<evidence type="ECO:0008006" key="4">
    <source>
        <dbReference type="Google" id="ProtNLM"/>
    </source>
</evidence>
<comment type="caution">
    <text evidence="2">The sequence shown here is derived from an EMBL/GenBank/DDBJ whole genome shotgun (WGS) entry which is preliminary data.</text>
</comment>
<dbReference type="EMBL" id="JACHJW010000001">
    <property type="protein sequence ID" value="MBB4958940.1"/>
    <property type="molecule type" value="Genomic_DNA"/>
</dbReference>
<evidence type="ECO:0000313" key="2">
    <source>
        <dbReference type="EMBL" id="MBB4958940.1"/>
    </source>
</evidence>
<organism evidence="2 3">
    <name type="scientific">Micromonospora polyrhachis</name>
    <dbReference type="NCBI Taxonomy" id="1282883"/>
    <lineage>
        <taxon>Bacteria</taxon>
        <taxon>Bacillati</taxon>
        <taxon>Actinomycetota</taxon>
        <taxon>Actinomycetes</taxon>
        <taxon>Micromonosporales</taxon>
        <taxon>Micromonosporaceae</taxon>
        <taxon>Micromonospora</taxon>
    </lineage>
</organism>
<name>A0A7W7WPH6_9ACTN</name>
<keyword evidence="3" id="KW-1185">Reference proteome</keyword>
<proteinExistence type="predicted"/>
<dbReference type="RefSeq" id="WP_184534952.1">
    <property type="nucleotide sequence ID" value="NZ_JACHJW010000001.1"/>
</dbReference>
<dbReference type="Pfam" id="PF05133">
    <property type="entry name" value="SPP1_portal"/>
    <property type="match status" value="1"/>
</dbReference>
<dbReference type="AlphaFoldDB" id="A0A7W7WPH6"/>
<feature type="region of interest" description="Disordered" evidence="1">
    <location>
        <begin position="430"/>
        <end position="479"/>
    </location>
</feature>
<sequence length="479" mass="53049">MALPTDDLGWLTWLAQRHDARLPQLKELNSLYEGTAPLHYLHPEIQRELDGRIQPVSLGWPMLAVDPLEERLDLLAFRYPEDDDLTDASPEELASYAADANLLRVWRDNQMDAEVTMAHVDALVMGRSYISVGTGDDSDTPLVAVESPLEMYADIDPRTRVPRAALRRWREDQDSLARLPEQYATLYLPDRTVWYDQGPQGWRETGRDEHGLGEVLVSPLVNRGRTADRYGRSELTPAMLSLSHAANKIATDMMVAAEFHAIPLRAIFGIGPEDLQDADGNRQSALQVIMGRLLTVPTETAGDVKPHEFQASSLANFHDTLNQLARLCAGLLGLDPSVMGYTTDNPASAEALKAREVRLIRRAERAQVAFGGGHRRAARQVRRLQEGGQEDPRAKRIEVMWRDAATPTRAQAADAATKLLTAGAITKRQAREDMGYTPGQIRRMEAEDQAAAEQDPVRLIADDLANRASVPQPEPAGVA</sequence>
<dbReference type="InterPro" id="IPR021145">
    <property type="entry name" value="Portal_protein_SPP1_Gp6-like"/>
</dbReference>